<accession>A0A9W8M6W7</accession>
<name>A0A9W8M6W7_9AGAR</name>
<dbReference type="InterPro" id="IPR011009">
    <property type="entry name" value="Kinase-like_dom_sf"/>
</dbReference>
<protein>
    <recommendedName>
        <fullName evidence="2">Fungal-type protein kinase domain-containing protein</fullName>
    </recommendedName>
</protein>
<feature type="region of interest" description="Disordered" evidence="1">
    <location>
        <begin position="725"/>
        <end position="765"/>
    </location>
</feature>
<dbReference type="InterPro" id="IPR040976">
    <property type="entry name" value="Pkinase_fungal"/>
</dbReference>
<dbReference type="EMBL" id="JANBPK010001679">
    <property type="protein sequence ID" value="KAJ2921080.1"/>
    <property type="molecule type" value="Genomic_DNA"/>
</dbReference>
<comment type="caution">
    <text evidence="3">The sequence shown here is derived from an EMBL/GenBank/DDBJ whole genome shotgun (WGS) entry which is preliminary data.</text>
</comment>
<feature type="domain" description="Fungal-type protein kinase" evidence="2">
    <location>
        <begin position="262"/>
        <end position="597"/>
    </location>
</feature>
<gene>
    <name evidence="3" type="ORF">H1R20_g16015</name>
</gene>
<reference evidence="3" key="1">
    <citation type="submission" date="2022-06" db="EMBL/GenBank/DDBJ databases">
        <title>Genome Sequence of Candolleomyces eurysporus.</title>
        <authorList>
            <person name="Buettner E."/>
        </authorList>
    </citation>
    <scope>NUCLEOTIDE SEQUENCE</scope>
    <source>
        <strain evidence="3">VTCC 930004</strain>
    </source>
</reference>
<dbReference type="Gene3D" id="1.10.510.10">
    <property type="entry name" value="Transferase(Phosphotransferase) domain 1"/>
    <property type="match status" value="1"/>
</dbReference>
<sequence length="765" mass="86342">MPTRCPVIPDDQNQPPSLLQSPIVNNEGRGKWATKGDNHSATLRFSARAVLKDKQQPVEPGSTLKQGLVEAQANVLEYPNDGDKNEAAAEAMLVLQREMVADEVAKVFNLKQGFYTGLYLDLVEDEEIDAFLQTSPLYNWKGKRWTGIPNPLSDSPPLTKSELTNRLYTIISTIMEKFGNCGMSRQLKTTHHTKLFHEMADSESAAESSTHYSSPSFVIVAEGPSFELPPPNQPVNPHGGKYESQLIGFTNITTCIDVTRYAELSDDNASEENEIHAVYAQQIFVQQPNRRFVRTISIDEMGVDFFHIDRSGLHRGSMNSYHSRGGARSFIRMVIGLSSLDEEILGLDTSIRWKVDAGGRKTRGTLTVKDDDTKKTTRYDLTSVQPVFKQYCIGNRGTVCWAVRDRTKKQNMIVKDSWRTNGTTPEYESLRKARGLEGVAQIVSYEADQAQTKDFVAMLHLPDDPTGGARNLIQSRIVMEQYGRHLGYFGSEKQLLCALRDAIAAHRGLYVKGDTLHRDIARSNVLFGKPGALPGNQGILIDLDLAEHISKVSGKAAVVGHLQYLSISMLLNVAASGDDDSLAHDYLDDMESCFYVTATLMYEYDGPNKLQDPSPEILNKWLEFQDIATFQENLEFKKRLMLSERPSDPTQHMTPYWSNATRVLLQKFYKFTREIAQEKVEIRECQNDTWRARLDKLYSKSDVFRNYDTVLGFFDEAISKISKSGNKKVRGPTVGKKRVAEEDPVEDLKEVEKKPRQLRTRRQRT</sequence>
<feature type="compositionally biased region" description="Basic residues" evidence="1">
    <location>
        <begin position="756"/>
        <end position="765"/>
    </location>
</feature>
<feature type="non-terminal residue" evidence="3">
    <location>
        <position position="1"/>
    </location>
</feature>
<evidence type="ECO:0000313" key="3">
    <source>
        <dbReference type="EMBL" id="KAJ2921080.1"/>
    </source>
</evidence>
<dbReference type="PANTHER" id="PTHR38248:SF2">
    <property type="entry name" value="FUNK1 11"/>
    <property type="match status" value="1"/>
</dbReference>
<dbReference type="AlphaFoldDB" id="A0A9W8M6W7"/>
<evidence type="ECO:0000256" key="1">
    <source>
        <dbReference type="SAM" id="MobiDB-lite"/>
    </source>
</evidence>
<dbReference type="SUPFAM" id="SSF56112">
    <property type="entry name" value="Protein kinase-like (PK-like)"/>
    <property type="match status" value="1"/>
</dbReference>
<proteinExistence type="predicted"/>
<dbReference type="OrthoDB" id="5584477at2759"/>
<feature type="compositionally biased region" description="Basic and acidic residues" evidence="1">
    <location>
        <begin position="738"/>
        <end position="755"/>
    </location>
</feature>
<dbReference type="PANTHER" id="PTHR38248">
    <property type="entry name" value="FUNK1 6"/>
    <property type="match status" value="1"/>
</dbReference>
<evidence type="ECO:0000259" key="2">
    <source>
        <dbReference type="Pfam" id="PF17667"/>
    </source>
</evidence>
<dbReference type="Proteomes" id="UP001140091">
    <property type="component" value="Unassembled WGS sequence"/>
</dbReference>
<dbReference type="Pfam" id="PF17667">
    <property type="entry name" value="Pkinase_fungal"/>
    <property type="match status" value="1"/>
</dbReference>
<organism evidence="3 4">
    <name type="scientific">Candolleomyces eurysporus</name>
    <dbReference type="NCBI Taxonomy" id="2828524"/>
    <lineage>
        <taxon>Eukaryota</taxon>
        <taxon>Fungi</taxon>
        <taxon>Dikarya</taxon>
        <taxon>Basidiomycota</taxon>
        <taxon>Agaricomycotina</taxon>
        <taxon>Agaricomycetes</taxon>
        <taxon>Agaricomycetidae</taxon>
        <taxon>Agaricales</taxon>
        <taxon>Agaricineae</taxon>
        <taxon>Psathyrellaceae</taxon>
        <taxon>Candolleomyces</taxon>
    </lineage>
</organism>
<evidence type="ECO:0000313" key="4">
    <source>
        <dbReference type="Proteomes" id="UP001140091"/>
    </source>
</evidence>
<keyword evidence="4" id="KW-1185">Reference proteome</keyword>